<dbReference type="Gene3D" id="3.10.105.10">
    <property type="entry name" value="Dipeptide-binding Protein, Domain 3"/>
    <property type="match status" value="1"/>
</dbReference>
<dbReference type="GO" id="GO:0043190">
    <property type="term" value="C:ATP-binding cassette (ABC) transporter complex"/>
    <property type="evidence" value="ECO:0007669"/>
    <property type="project" value="InterPro"/>
</dbReference>
<evidence type="ECO:0000256" key="1">
    <source>
        <dbReference type="ARBA" id="ARBA00004418"/>
    </source>
</evidence>
<comment type="caution">
    <text evidence="5">The sequence shown here is derived from an EMBL/GenBank/DDBJ whole genome shotgun (WGS) entry which is preliminary data.</text>
</comment>
<dbReference type="CDD" id="cd08493">
    <property type="entry name" value="PBP2_DppA_like"/>
    <property type="match status" value="1"/>
</dbReference>
<dbReference type="OrthoDB" id="9803988at2"/>
<dbReference type="GO" id="GO:1904680">
    <property type="term" value="F:peptide transmembrane transporter activity"/>
    <property type="evidence" value="ECO:0007669"/>
    <property type="project" value="TreeGrafter"/>
</dbReference>
<keyword evidence="3" id="KW-0732">Signal</keyword>
<dbReference type="InterPro" id="IPR039424">
    <property type="entry name" value="SBP_5"/>
</dbReference>
<evidence type="ECO:0000313" key="6">
    <source>
        <dbReference type="Proteomes" id="UP000605148"/>
    </source>
</evidence>
<dbReference type="GO" id="GO:0030288">
    <property type="term" value="C:outer membrane-bounded periplasmic space"/>
    <property type="evidence" value="ECO:0007669"/>
    <property type="project" value="TreeGrafter"/>
</dbReference>
<comment type="similarity">
    <text evidence="2">Belongs to the bacterial solute-binding protein 5 family.</text>
</comment>
<organism evidence="5 6">
    <name type="scientific">Roseibium aquae</name>
    <dbReference type="NCBI Taxonomy" id="1323746"/>
    <lineage>
        <taxon>Bacteria</taxon>
        <taxon>Pseudomonadati</taxon>
        <taxon>Pseudomonadota</taxon>
        <taxon>Alphaproteobacteria</taxon>
        <taxon>Hyphomicrobiales</taxon>
        <taxon>Stappiaceae</taxon>
        <taxon>Roseibium</taxon>
    </lineage>
</organism>
<evidence type="ECO:0000259" key="4">
    <source>
        <dbReference type="Pfam" id="PF00496"/>
    </source>
</evidence>
<sequence>MKRFLGIWLVALATVLGGGAVAAKTLVFCSQASPNGFDPALHTDPATLNASSRQIYDRLVEYAPGSGDIVPGLAERWTISEDGLSVTFSLRRQVSFHSTPYFAPSRFLTADDVVFSFRRQMSERHPWHAYREGETWEYFNSLALATLIDDVVKIDDQTVRFVLRRPHAPLFATLAMDFASILSSEYAEQLAQAGAKYQLDRRPVGTGPFVFADYEESEVIRYKANAVYWKAPPVITELVFSITPDAADRLRKLQSGECSLMLEPDPKHIPVFKEDGQIKLLEKSRPDISYLAFRTTIAPFDNSLVRKAFNFAINKQAIVDRVFQGRGEVAKSVLPPGSEARDENLNDAFYDPGLAIQLLEAAGVEDLSMTLLVMPSGRTYNPDPGLMARMIQADLQRIGIEVKLVTPASFGEFLVRARSSVRDAGILYGTTSRMADPGQFLSDQLGCDAADGFNLARWCLEAFDDLLQQAEQAYDQDDRDGLYRQAQALFKDAAPWVAIAHSREFVPMSQSVTGFVPDLFGGLRFNGADIVE</sequence>
<feature type="domain" description="Solute-binding protein family 5" evidence="4">
    <location>
        <begin position="69"/>
        <end position="449"/>
    </location>
</feature>
<evidence type="ECO:0000256" key="3">
    <source>
        <dbReference type="ARBA" id="ARBA00022729"/>
    </source>
</evidence>
<dbReference type="PANTHER" id="PTHR30290:SF38">
    <property type="entry name" value="D,D-DIPEPTIDE-BINDING PERIPLASMIC PROTEIN DDPA-RELATED"/>
    <property type="match status" value="1"/>
</dbReference>
<name>A0A916WVF6_9HYPH</name>
<dbReference type="AlphaFoldDB" id="A0A916WVF6"/>
<dbReference type="Gene3D" id="3.90.76.10">
    <property type="entry name" value="Dipeptide-binding Protein, Domain 1"/>
    <property type="match status" value="1"/>
</dbReference>
<dbReference type="Proteomes" id="UP000605148">
    <property type="component" value="Unassembled WGS sequence"/>
</dbReference>
<dbReference type="InterPro" id="IPR030678">
    <property type="entry name" value="Peptide/Ni-bd"/>
</dbReference>
<dbReference type="EMBL" id="BMFA01000001">
    <property type="protein sequence ID" value="GGB33190.1"/>
    <property type="molecule type" value="Genomic_DNA"/>
</dbReference>
<dbReference type="Gene3D" id="3.40.190.10">
    <property type="entry name" value="Periplasmic binding protein-like II"/>
    <property type="match status" value="1"/>
</dbReference>
<keyword evidence="6" id="KW-1185">Reference proteome</keyword>
<dbReference type="InterPro" id="IPR000914">
    <property type="entry name" value="SBP_5_dom"/>
</dbReference>
<dbReference type="GO" id="GO:0042938">
    <property type="term" value="P:dipeptide transport"/>
    <property type="evidence" value="ECO:0007669"/>
    <property type="project" value="TreeGrafter"/>
</dbReference>
<evidence type="ECO:0000313" key="5">
    <source>
        <dbReference type="EMBL" id="GGB33190.1"/>
    </source>
</evidence>
<proteinExistence type="inferred from homology"/>
<gene>
    <name evidence="5" type="primary">dppA</name>
    <name evidence="5" type="ORF">GCM10011316_01560</name>
</gene>
<reference evidence="5" key="2">
    <citation type="submission" date="2020-09" db="EMBL/GenBank/DDBJ databases">
        <authorList>
            <person name="Sun Q."/>
            <person name="Zhou Y."/>
        </authorList>
    </citation>
    <scope>NUCLEOTIDE SEQUENCE</scope>
    <source>
        <strain evidence="5">CGMCC 1.12426</strain>
    </source>
</reference>
<dbReference type="PANTHER" id="PTHR30290">
    <property type="entry name" value="PERIPLASMIC BINDING COMPONENT OF ABC TRANSPORTER"/>
    <property type="match status" value="1"/>
</dbReference>
<protein>
    <submittedName>
        <fullName evidence="5">Peptide ABC transporter substrate-binding protein</fullName>
    </submittedName>
</protein>
<dbReference type="PIRSF" id="PIRSF002741">
    <property type="entry name" value="MppA"/>
    <property type="match status" value="1"/>
</dbReference>
<evidence type="ECO:0000256" key="2">
    <source>
        <dbReference type="ARBA" id="ARBA00005695"/>
    </source>
</evidence>
<dbReference type="SUPFAM" id="SSF53850">
    <property type="entry name" value="Periplasmic binding protein-like II"/>
    <property type="match status" value="1"/>
</dbReference>
<dbReference type="Pfam" id="PF00496">
    <property type="entry name" value="SBP_bac_5"/>
    <property type="match status" value="1"/>
</dbReference>
<dbReference type="RefSeq" id="WP_150493459.1">
    <property type="nucleotide sequence ID" value="NZ_BMFA01000001.1"/>
</dbReference>
<accession>A0A916WVF6</accession>
<comment type="subcellular location">
    <subcellularLocation>
        <location evidence="1">Periplasm</location>
    </subcellularLocation>
</comment>
<reference evidence="5" key="1">
    <citation type="journal article" date="2014" name="Int. J. Syst. Evol. Microbiol.">
        <title>Complete genome sequence of Corynebacterium casei LMG S-19264T (=DSM 44701T), isolated from a smear-ripened cheese.</title>
        <authorList>
            <consortium name="US DOE Joint Genome Institute (JGI-PGF)"/>
            <person name="Walter F."/>
            <person name="Albersmeier A."/>
            <person name="Kalinowski J."/>
            <person name="Ruckert C."/>
        </authorList>
    </citation>
    <scope>NUCLEOTIDE SEQUENCE</scope>
    <source>
        <strain evidence="5">CGMCC 1.12426</strain>
    </source>
</reference>